<dbReference type="Proteomes" id="UP001501725">
    <property type="component" value="Unassembled WGS sequence"/>
</dbReference>
<evidence type="ECO:0000313" key="2">
    <source>
        <dbReference type="Proteomes" id="UP001501725"/>
    </source>
</evidence>
<evidence type="ECO:0008006" key="3">
    <source>
        <dbReference type="Google" id="ProtNLM"/>
    </source>
</evidence>
<dbReference type="EMBL" id="BAABGY010000006">
    <property type="protein sequence ID" value="GAA4326087.1"/>
    <property type="molecule type" value="Genomic_DNA"/>
</dbReference>
<keyword evidence="2" id="KW-1185">Reference proteome</keyword>
<name>A0ABP8GL37_9BACT</name>
<protein>
    <recommendedName>
        <fullName evidence="3">Bacterial HORMA domain-containing protein</fullName>
    </recommendedName>
</protein>
<organism evidence="1 2">
    <name type="scientific">Flaviaesturariibacter amylovorans</name>
    <dbReference type="NCBI Taxonomy" id="1084520"/>
    <lineage>
        <taxon>Bacteria</taxon>
        <taxon>Pseudomonadati</taxon>
        <taxon>Bacteroidota</taxon>
        <taxon>Chitinophagia</taxon>
        <taxon>Chitinophagales</taxon>
        <taxon>Chitinophagaceae</taxon>
        <taxon>Flaviaestuariibacter</taxon>
    </lineage>
</organism>
<evidence type="ECO:0000313" key="1">
    <source>
        <dbReference type="EMBL" id="GAA4326087.1"/>
    </source>
</evidence>
<reference evidence="2" key="1">
    <citation type="journal article" date="2019" name="Int. J. Syst. Evol. Microbiol.">
        <title>The Global Catalogue of Microorganisms (GCM) 10K type strain sequencing project: providing services to taxonomists for standard genome sequencing and annotation.</title>
        <authorList>
            <consortium name="The Broad Institute Genomics Platform"/>
            <consortium name="The Broad Institute Genome Sequencing Center for Infectious Disease"/>
            <person name="Wu L."/>
            <person name="Ma J."/>
        </authorList>
    </citation>
    <scope>NUCLEOTIDE SEQUENCE [LARGE SCALE GENOMIC DNA]</scope>
    <source>
        <strain evidence="2">JCM 17919</strain>
    </source>
</reference>
<dbReference type="RefSeq" id="WP_345254683.1">
    <property type="nucleotide sequence ID" value="NZ_BAABGY010000006.1"/>
</dbReference>
<proteinExistence type="predicted"/>
<comment type="caution">
    <text evidence="1">The sequence shown here is derived from an EMBL/GenBank/DDBJ whole genome shotgun (WGS) entry which is preliminary data.</text>
</comment>
<sequence length="174" mass="20426">MFGLFKKKEPAKAVETAYHCIGVRYDQEISIDGENLDKLKEELFVKLKDKVYTRTEIDTITEKIGYDIWKSFGWFEATRKGNPAPEVKRSVDLKYRFLGYKDGLVFPETQEKANKHLTIGMFYKRTEIENASMRAGVSLWDRCDWEQYRIHKLSIPSKGIEVEYQEKDPKTKAK</sequence>
<accession>A0ABP8GL37</accession>
<gene>
    <name evidence="1" type="ORF">GCM10023184_14510</name>
</gene>